<evidence type="ECO:0000313" key="1">
    <source>
        <dbReference type="EMBL" id="KAH7911370.1"/>
    </source>
</evidence>
<keyword evidence="2" id="KW-1185">Reference proteome</keyword>
<proteinExistence type="predicted"/>
<accession>A0ACB8ADA4</accession>
<comment type="caution">
    <text evidence="1">The sequence shown here is derived from an EMBL/GenBank/DDBJ whole genome shotgun (WGS) entry which is preliminary data.</text>
</comment>
<sequence length="96" mass="10398">MSFLSFLGRGRASNVNKAALSITDILHRTFVTGLAALTAYGIFLGYAVHRETLAKGREVNIMAVREAEARAREEATAADEAREQALAEAAQSAFRK</sequence>
<organism evidence="1 2">
    <name type="scientific">Hygrophoropsis aurantiaca</name>
    <dbReference type="NCBI Taxonomy" id="72124"/>
    <lineage>
        <taxon>Eukaryota</taxon>
        <taxon>Fungi</taxon>
        <taxon>Dikarya</taxon>
        <taxon>Basidiomycota</taxon>
        <taxon>Agaricomycotina</taxon>
        <taxon>Agaricomycetes</taxon>
        <taxon>Agaricomycetidae</taxon>
        <taxon>Boletales</taxon>
        <taxon>Coniophorineae</taxon>
        <taxon>Hygrophoropsidaceae</taxon>
        <taxon>Hygrophoropsis</taxon>
    </lineage>
</organism>
<gene>
    <name evidence="1" type="ORF">BJ138DRAFT_1113247</name>
</gene>
<evidence type="ECO:0000313" key="2">
    <source>
        <dbReference type="Proteomes" id="UP000790377"/>
    </source>
</evidence>
<dbReference type="EMBL" id="MU267680">
    <property type="protein sequence ID" value="KAH7911370.1"/>
    <property type="molecule type" value="Genomic_DNA"/>
</dbReference>
<reference evidence="1" key="1">
    <citation type="journal article" date="2021" name="New Phytol.">
        <title>Evolutionary innovations through gain and loss of genes in the ectomycorrhizal Boletales.</title>
        <authorList>
            <person name="Wu G."/>
            <person name="Miyauchi S."/>
            <person name="Morin E."/>
            <person name="Kuo A."/>
            <person name="Drula E."/>
            <person name="Varga T."/>
            <person name="Kohler A."/>
            <person name="Feng B."/>
            <person name="Cao Y."/>
            <person name="Lipzen A."/>
            <person name="Daum C."/>
            <person name="Hundley H."/>
            <person name="Pangilinan J."/>
            <person name="Johnson J."/>
            <person name="Barry K."/>
            <person name="LaButti K."/>
            <person name="Ng V."/>
            <person name="Ahrendt S."/>
            <person name="Min B."/>
            <person name="Choi I.G."/>
            <person name="Park H."/>
            <person name="Plett J.M."/>
            <person name="Magnuson J."/>
            <person name="Spatafora J.W."/>
            <person name="Nagy L.G."/>
            <person name="Henrissat B."/>
            <person name="Grigoriev I.V."/>
            <person name="Yang Z.L."/>
            <person name="Xu J."/>
            <person name="Martin F.M."/>
        </authorList>
    </citation>
    <scope>NUCLEOTIDE SEQUENCE</scope>
    <source>
        <strain evidence="1">ATCC 28755</strain>
    </source>
</reference>
<protein>
    <submittedName>
        <fullName evidence="1">Uncharacterized protein</fullName>
    </submittedName>
</protein>
<dbReference type="Proteomes" id="UP000790377">
    <property type="component" value="Unassembled WGS sequence"/>
</dbReference>
<name>A0ACB8ADA4_9AGAM</name>